<accession>A0ABD0KXS6</accession>
<organism evidence="8 9">
    <name type="scientific">Batillaria attramentaria</name>
    <dbReference type="NCBI Taxonomy" id="370345"/>
    <lineage>
        <taxon>Eukaryota</taxon>
        <taxon>Metazoa</taxon>
        <taxon>Spiralia</taxon>
        <taxon>Lophotrochozoa</taxon>
        <taxon>Mollusca</taxon>
        <taxon>Gastropoda</taxon>
        <taxon>Caenogastropoda</taxon>
        <taxon>Sorbeoconcha</taxon>
        <taxon>Cerithioidea</taxon>
        <taxon>Batillariidae</taxon>
        <taxon>Batillaria</taxon>
    </lineage>
</organism>
<comment type="caution">
    <text evidence="8">The sequence shown here is derived from an EMBL/GenBank/DDBJ whole genome shotgun (WGS) entry which is preliminary data.</text>
</comment>
<protein>
    <recommendedName>
        <fullName evidence="7">Ion transport domain-containing protein</fullName>
    </recommendedName>
</protein>
<evidence type="ECO:0000256" key="3">
    <source>
        <dbReference type="ARBA" id="ARBA00022737"/>
    </source>
</evidence>
<evidence type="ECO:0000256" key="4">
    <source>
        <dbReference type="ARBA" id="ARBA00022989"/>
    </source>
</evidence>
<dbReference type="EMBL" id="JACVVK020000112">
    <property type="protein sequence ID" value="KAK7491605.1"/>
    <property type="molecule type" value="Genomic_DNA"/>
</dbReference>
<keyword evidence="9" id="KW-1185">Reference proteome</keyword>
<proteinExistence type="predicted"/>
<evidence type="ECO:0000256" key="1">
    <source>
        <dbReference type="ARBA" id="ARBA00004141"/>
    </source>
</evidence>
<evidence type="ECO:0000256" key="5">
    <source>
        <dbReference type="ARBA" id="ARBA00023136"/>
    </source>
</evidence>
<keyword evidence="4 6" id="KW-1133">Transmembrane helix</keyword>
<feature type="domain" description="Ion transport" evidence="7">
    <location>
        <begin position="9"/>
        <end position="82"/>
    </location>
</feature>
<dbReference type="InterPro" id="IPR005821">
    <property type="entry name" value="Ion_trans_dom"/>
</dbReference>
<gene>
    <name evidence="8" type="ORF">BaRGS_00017058</name>
</gene>
<name>A0ABD0KXS6_9CAEN</name>
<dbReference type="GO" id="GO:0016020">
    <property type="term" value="C:membrane"/>
    <property type="evidence" value="ECO:0007669"/>
    <property type="project" value="UniProtKB-SubCell"/>
</dbReference>
<feature type="transmembrane region" description="Helical" evidence="6">
    <location>
        <begin position="50"/>
        <end position="70"/>
    </location>
</feature>
<dbReference type="PANTHER" id="PTHR10582:SF28">
    <property type="entry name" value="NANCHUNG, ISOFORM B"/>
    <property type="match status" value="1"/>
</dbReference>
<dbReference type="Proteomes" id="UP001519460">
    <property type="component" value="Unassembled WGS sequence"/>
</dbReference>
<reference evidence="8 9" key="1">
    <citation type="journal article" date="2023" name="Sci. Data">
        <title>Genome assembly of the Korean intertidal mud-creeper Batillaria attramentaria.</title>
        <authorList>
            <person name="Patra A.K."/>
            <person name="Ho P.T."/>
            <person name="Jun S."/>
            <person name="Lee S.J."/>
            <person name="Kim Y."/>
            <person name="Won Y.J."/>
        </authorList>
    </citation>
    <scope>NUCLEOTIDE SEQUENCE [LARGE SCALE GENOMIC DNA]</scope>
    <source>
        <strain evidence="8">Wonlab-2016</strain>
    </source>
</reference>
<evidence type="ECO:0000313" key="8">
    <source>
        <dbReference type="EMBL" id="KAK7491605.1"/>
    </source>
</evidence>
<comment type="subcellular location">
    <subcellularLocation>
        <location evidence="1">Membrane</location>
        <topology evidence="1">Multi-pass membrane protein</topology>
    </subcellularLocation>
</comment>
<evidence type="ECO:0000256" key="2">
    <source>
        <dbReference type="ARBA" id="ARBA00022692"/>
    </source>
</evidence>
<evidence type="ECO:0000256" key="6">
    <source>
        <dbReference type="SAM" id="Phobius"/>
    </source>
</evidence>
<sequence length="180" mass="21295">MFIPFRDRDVVFSNWIDSAAGLFSMSVGEFEDLYAYFDDLSTPFTQLTKIIFIVYMIMVTLLLVNMLIAMMGNTYELVSSTQKEWFRQWANIVLMMEQSVTPEERIKLQYKYSQPMADGKGRAFVVRWHQTEKEKEELMKLRIQNKIQQKTLAQRKNTMRKRNAPPVIYRDLAQEGLQNI</sequence>
<dbReference type="PANTHER" id="PTHR10582">
    <property type="entry name" value="TRANSIENT RECEPTOR POTENTIAL ION CHANNEL PROTEIN"/>
    <property type="match status" value="1"/>
</dbReference>
<dbReference type="Pfam" id="PF00520">
    <property type="entry name" value="Ion_trans"/>
    <property type="match status" value="1"/>
</dbReference>
<keyword evidence="3" id="KW-0677">Repeat</keyword>
<dbReference type="AlphaFoldDB" id="A0ABD0KXS6"/>
<evidence type="ECO:0000313" key="9">
    <source>
        <dbReference type="Proteomes" id="UP001519460"/>
    </source>
</evidence>
<dbReference type="InterPro" id="IPR024862">
    <property type="entry name" value="TRPV"/>
</dbReference>
<keyword evidence="5 6" id="KW-0472">Membrane</keyword>
<evidence type="ECO:0000259" key="7">
    <source>
        <dbReference type="Pfam" id="PF00520"/>
    </source>
</evidence>
<keyword evidence="2 6" id="KW-0812">Transmembrane</keyword>